<dbReference type="InterPro" id="IPR052023">
    <property type="entry name" value="Histidine_kinase_KdpD"/>
</dbReference>
<evidence type="ECO:0000313" key="6">
    <source>
        <dbReference type="Proteomes" id="UP001597186"/>
    </source>
</evidence>
<organism evidence="5 6">
    <name type="scientific">Lacimonas salitolerans</name>
    <dbReference type="NCBI Taxonomy" id="1323750"/>
    <lineage>
        <taxon>Bacteria</taxon>
        <taxon>Pseudomonadati</taxon>
        <taxon>Pseudomonadota</taxon>
        <taxon>Alphaproteobacteria</taxon>
        <taxon>Rhodobacterales</taxon>
        <taxon>Paracoccaceae</taxon>
        <taxon>Lacimonas</taxon>
    </lineage>
</organism>
<dbReference type="SUPFAM" id="SSF47384">
    <property type="entry name" value="Homodimeric domain of signal transducing histidine kinase"/>
    <property type="match status" value="1"/>
</dbReference>
<evidence type="ECO:0000256" key="2">
    <source>
        <dbReference type="ARBA" id="ARBA00012438"/>
    </source>
</evidence>
<evidence type="ECO:0000256" key="3">
    <source>
        <dbReference type="ARBA" id="ARBA00022553"/>
    </source>
</evidence>
<dbReference type="Gene3D" id="3.30.565.10">
    <property type="entry name" value="Histidine kinase-like ATPase, C-terminal domain"/>
    <property type="match status" value="1"/>
</dbReference>
<keyword evidence="3" id="KW-0597">Phosphoprotein</keyword>
<dbReference type="InterPro" id="IPR004358">
    <property type="entry name" value="Sig_transdc_His_kin-like_C"/>
</dbReference>
<dbReference type="InterPro" id="IPR003661">
    <property type="entry name" value="HisK_dim/P_dom"/>
</dbReference>
<proteinExistence type="predicted"/>
<dbReference type="Proteomes" id="UP001597186">
    <property type="component" value="Unassembled WGS sequence"/>
</dbReference>
<dbReference type="EMBL" id="JBHUDD010000143">
    <property type="protein sequence ID" value="MFD1510782.1"/>
    <property type="molecule type" value="Genomic_DNA"/>
</dbReference>
<keyword evidence="5" id="KW-0808">Transferase</keyword>
<dbReference type="EC" id="2.7.13.3" evidence="2"/>
<dbReference type="SMART" id="SM00387">
    <property type="entry name" value="HATPase_c"/>
    <property type="match status" value="1"/>
</dbReference>
<dbReference type="Gene3D" id="1.10.287.130">
    <property type="match status" value="1"/>
</dbReference>
<gene>
    <name evidence="5" type="ORF">ACFTOW_15465</name>
</gene>
<evidence type="ECO:0000256" key="1">
    <source>
        <dbReference type="ARBA" id="ARBA00000085"/>
    </source>
</evidence>
<dbReference type="Pfam" id="PF02518">
    <property type="entry name" value="HATPase_c"/>
    <property type="match status" value="1"/>
</dbReference>
<comment type="caution">
    <text evidence="5">The sequence shown here is derived from an EMBL/GenBank/DDBJ whole genome shotgun (WGS) entry which is preliminary data.</text>
</comment>
<evidence type="ECO:0000313" key="5">
    <source>
        <dbReference type="EMBL" id="MFD1510782.1"/>
    </source>
</evidence>
<dbReference type="GO" id="GO:0016301">
    <property type="term" value="F:kinase activity"/>
    <property type="evidence" value="ECO:0007669"/>
    <property type="project" value="UniProtKB-KW"/>
</dbReference>
<dbReference type="Pfam" id="PF00512">
    <property type="entry name" value="HisKA"/>
    <property type="match status" value="1"/>
</dbReference>
<evidence type="ECO:0000259" key="4">
    <source>
        <dbReference type="PROSITE" id="PS50109"/>
    </source>
</evidence>
<dbReference type="InterPro" id="IPR003594">
    <property type="entry name" value="HATPase_dom"/>
</dbReference>
<dbReference type="PANTHER" id="PTHR45569">
    <property type="entry name" value="SENSOR PROTEIN KDPD"/>
    <property type="match status" value="1"/>
</dbReference>
<dbReference type="PANTHER" id="PTHR45569:SF1">
    <property type="entry name" value="SENSOR PROTEIN KDPD"/>
    <property type="match status" value="1"/>
</dbReference>
<dbReference type="CDD" id="cd00082">
    <property type="entry name" value="HisKA"/>
    <property type="match status" value="1"/>
</dbReference>
<name>A0ABW4EJY3_9RHOB</name>
<dbReference type="CDD" id="cd00075">
    <property type="entry name" value="HATPase"/>
    <property type="match status" value="1"/>
</dbReference>
<dbReference type="SUPFAM" id="SSF55874">
    <property type="entry name" value="ATPase domain of HSP90 chaperone/DNA topoisomerase II/histidine kinase"/>
    <property type="match status" value="1"/>
</dbReference>
<sequence length="271" mass="29069">MAPRIPADRAALAESLIDQASLAHERLKLETDMRDMEVVRQRESLRAALLASLSHDLRTPLTAVTAAAEALSATGEEADLVETVRSEARRLNRFLSDLLDLTRIEEGAVTPDLAPTDLTDVIASAVGDLSKILEGRNVQTSIDPNLPLVRADAVLLNHALLNLVDNAAKYSPPDEPIEIVARMGRRGPVIDVLDGGPGIPQGSEQRIFDRFARGETSDRTGGSGLGLAIVKGFAEAMGFAVEAARRHRGGSRFTIRIPSSAIVQVDMEDIA</sequence>
<feature type="domain" description="Histidine kinase" evidence="4">
    <location>
        <begin position="52"/>
        <end position="261"/>
    </location>
</feature>
<comment type="catalytic activity">
    <reaction evidence="1">
        <text>ATP + protein L-histidine = ADP + protein N-phospho-L-histidine.</text>
        <dbReference type="EC" id="2.7.13.3"/>
    </reaction>
</comment>
<dbReference type="PROSITE" id="PS50109">
    <property type="entry name" value="HIS_KIN"/>
    <property type="match status" value="1"/>
</dbReference>
<accession>A0ABW4EJY3</accession>
<keyword evidence="6" id="KW-1185">Reference proteome</keyword>
<dbReference type="InterPro" id="IPR036890">
    <property type="entry name" value="HATPase_C_sf"/>
</dbReference>
<keyword evidence="5" id="KW-0418">Kinase</keyword>
<dbReference type="InterPro" id="IPR036097">
    <property type="entry name" value="HisK_dim/P_sf"/>
</dbReference>
<reference evidence="6" key="1">
    <citation type="journal article" date="2019" name="Int. J. Syst. Evol. Microbiol.">
        <title>The Global Catalogue of Microorganisms (GCM) 10K type strain sequencing project: providing services to taxonomists for standard genome sequencing and annotation.</title>
        <authorList>
            <consortium name="The Broad Institute Genomics Platform"/>
            <consortium name="The Broad Institute Genome Sequencing Center for Infectious Disease"/>
            <person name="Wu L."/>
            <person name="Ma J."/>
        </authorList>
    </citation>
    <scope>NUCLEOTIDE SEQUENCE [LARGE SCALE GENOMIC DNA]</scope>
    <source>
        <strain evidence="6">CGMCC 1.12477</strain>
    </source>
</reference>
<dbReference type="SMART" id="SM00388">
    <property type="entry name" value="HisKA"/>
    <property type="match status" value="1"/>
</dbReference>
<dbReference type="PRINTS" id="PR00344">
    <property type="entry name" value="BCTRLSENSOR"/>
</dbReference>
<dbReference type="InterPro" id="IPR005467">
    <property type="entry name" value="His_kinase_dom"/>
</dbReference>
<protein>
    <recommendedName>
        <fullName evidence="2">histidine kinase</fullName>
        <ecNumber evidence="2">2.7.13.3</ecNumber>
    </recommendedName>
</protein>
<dbReference type="RefSeq" id="WP_379917299.1">
    <property type="nucleotide sequence ID" value="NZ_JBHUDD010000143.1"/>
</dbReference>